<evidence type="ECO:0000313" key="1">
    <source>
        <dbReference type="EMBL" id="SVE18134.1"/>
    </source>
</evidence>
<name>A0A383BE44_9ZZZZ</name>
<reference evidence="1" key="1">
    <citation type="submission" date="2018-05" db="EMBL/GenBank/DDBJ databases">
        <authorList>
            <person name="Lanie J.A."/>
            <person name="Ng W.-L."/>
            <person name="Kazmierczak K.M."/>
            <person name="Andrzejewski T.M."/>
            <person name="Davidsen T.M."/>
            <person name="Wayne K.J."/>
            <person name="Tettelin H."/>
            <person name="Glass J.I."/>
            <person name="Rusch D."/>
            <person name="Podicherti R."/>
            <person name="Tsui H.-C.T."/>
            <person name="Winkler M.E."/>
        </authorList>
    </citation>
    <scope>NUCLEOTIDE SEQUENCE</scope>
</reference>
<organism evidence="1">
    <name type="scientific">marine metagenome</name>
    <dbReference type="NCBI Taxonomy" id="408172"/>
    <lineage>
        <taxon>unclassified sequences</taxon>
        <taxon>metagenomes</taxon>
        <taxon>ecological metagenomes</taxon>
    </lineage>
</organism>
<sequence length="22" mass="2532">MSENDQRQINEIITIDQSANLV</sequence>
<dbReference type="AlphaFoldDB" id="A0A383BE44"/>
<accession>A0A383BE44</accession>
<protein>
    <submittedName>
        <fullName evidence="1">Uncharacterized protein</fullName>
    </submittedName>
</protein>
<gene>
    <name evidence="1" type="ORF">METZ01_LOCUS470988</name>
</gene>
<proteinExistence type="predicted"/>
<dbReference type="EMBL" id="UINC01199617">
    <property type="protein sequence ID" value="SVE18134.1"/>
    <property type="molecule type" value="Genomic_DNA"/>
</dbReference>